<dbReference type="Proteomes" id="UP000321261">
    <property type="component" value="Unassembled WGS sequence"/>
</dbReference>
<feature type="transmembrane region" description="Helical" evidence="1">
    <location>
        <begin position="419"/>
        <end position="440"/>
    </location>
</feature>
<feature type="transmembrane region" description="Helical" evidence="1">
    <location>
        <begin position="452"/>
        <end position="476"/>
    </location>
</feature>
<feature type="signal peptide" evidence="2">
    <location>
        <begin position="1"/>
        <end position="21"/>
    </location>
</feature>
<evidence type="ECO:0000313" key="5">
    <source>
        <dbReference type="Proteomes" id="UP000321261"/>
    </source>
</evidence>
<evidence type="ECO:0000256" key="1">
    <source>
        <dbReference type="SAM" id="Phobius"/>
    </source>
</evidence>
<evidence type="ECO:0000259" key="3">
    <source>
        <dbReference type="Pfam" id="PF00144"/>
    </source>
</evidence>
<proteinExistence type="predicted"/>
<name>A0A561T345_9PSEU</name>
<keyword evidence="1" id="KW-1133">Transmembrane helix</keyword>
<organism evidence="4 5">
    <name type="scientific">Pseudonocardia hierapolitana</name>
    <dbReference type="NCBI Taxonomy" id="1128676"/>
    <lineage>
        <taxon>Bacteria</taxon>
        <taxon>Bacillati</taxon>
        <taxon>Actinomycetota</taxon>
        <taxon>Actinomycetes</taxon>
        <taxon>Pseudonocardiales</taxon>
        <taxon>Pseudonocardiaceae</taxon>
        <taxon>Pseudonocardia</taxon>
    </lineage>
</organism>
<evidence type="ECO:0000256" key="2">
    <source>
        <dbReference type="SAM" id="SignalP"/>
    </source>
</evidence>
<sequence>MATVRALAVTVAVVCVLAASAAPTAAAEPGEPDAAAIADVVRAHVGATRLPGVAVAVIDEDRVVHVAGYGHDSRGEPVTEKTPMWLGGVSESFTAMALAQLAGFGSVPLDDPVVAHLPEFTTADPRSAQITVRQLLDHTSGLPATHDASQGRPRSLQEAVAGLGDVTLAAPPGERRVRSELGYQVAARLVEVAAQRPFDTVLWDRVLFQVGMHATVTVAGTRDLVPGLVDGHDRFLGVSRPQAEPDRFVGGSGGIVSTAADVATWLQFNAGWGLRTVMAGDGLREVQRIGWEDRSGGAGPPELVLRGRTATASATLVLLPALTAENRYGVAVLANSREPLDRGDGTGPSEVDDLADELVALIRGTPPPAPGLPQAFLAELVLVAAAAGATIAGGWAVLRSREWARRRAADRTGRRALRLVPHALPLLLLAFLPRAAAPLLGGATFRDLAEVWPTALVAAEVVAAASAVVVASRLYALARS</sequence>
<keyword evidence="1" id="KW-0472">Membrane</keyword>
<dbReference type="PANTHER" id="PTHR43283">
    <property type="entry name" value="BETA-LACTAMASE-RELATED"/>
    <property type="match status" value="1"/>
</dbReference>
<reference evidence="4 5" key="1">
    <citation type="submission" date="2019-06" db="EMBL/GenBank/DDBJ databases">
        <title>Sequencing the genomes of 1000 actinobacteria strains.</title>
        <authorList>
            <person name="Klenk H.-P."/>
        </authorList>
    </citation>
    <scope>NUCLEOTIDE SEQUENCE [LARGE SCALE GENOMIC DNA]</scope>
    <source>
        <strain evidence="4 5">DSM 45671</strain>
    </source>
</reference>
<comment type="caution">
    <text evidence="4">The sequence shown here is derived from an EMBL/GenBank/DDBJ whole genome shotgun (WGS) entry which is preliminary data.</text>
</comment>
<keyword evidence="5" id="KW-1185">Reference proteome</keyword>
<dbReference type="EMBL" id="VIWU01000001">
    <property type="protein sequence ID" value="TWF81529.1"/>
    <property type="molecule type" value="Genomic_DNA"/>
</dbReference>
<dbReference type="Gene3D" id="3.40.710.10">
    <property type="entry name" value="DD-peptidase/beta-lactamase superfamily"/>
    <property type="match status" value="1"/>
</dbReference>
<dbReference type="SUPFAM" id="SSF56601">
    <property type="entry name" value="beta-lactamase/transpeptidase-like"/>
    <property type="match status" value="1"/>
</dbReference>
<dbReference type="InterPro" id="IPR001466">
    <property type="entry name" value="Beta-lactam-related"/>
</dbReference>
<dbReference type="OrthoDB" id="4281716at2"/>
<evidence type="ECO:0000313" key="4">
    <source>
        <dbReference type="EMBL" id="TWF81529.1"/>
    </source>
</evidence>
<dbReference type="InterPro" id="IPR050789">
    <property type="entry name" value="Diverse_Enzym_Activities"/>
</dbReference>
<dbReference type="Pfam" id="PF00144">
    <property type="entry name" value="Beta-lactamase"/>
    <property type="match status" value="1"/>
</dbReference>
<dbReference type="AlphaFoldDB" id="A0A561T345"/>
<feature type="chain" id="PRO_5039261732" evidence="2">
    <location>
        <begin position="22"/>
        <end position="480"/>
    </location>
</feature>
<accession>A0A561T345</accession>
<gene>
    <name evidence="4" type="ORF">FHX44_117474</name>
</gene>
<dbReference type="RefSeq" id="WP_147260004.1">
    <property type="nucleotide sequence ID" value="NZ_VIWU01000001.1"/>
</dbReference>
<protein>
    <submittedName>
        <fullName evidence="4">CubicO group peptidase (Beta-lactamase class C family)</fullName>
    </submittedName>
</protein>
<feature type="transmembrane region" description="Helical" evidence="1">
    <location>
        <begin position="376"/>
        <end position="398"/>
    </location>
</feature>
<dbReference type="InterPro" id="IPR012338">
    <property type="entry name" value="Beta-lactam/transpept-like"/>
</dbReference>
<keyword evidence="1" id="KW-0812">Transmembrane</keyword>
<feature type="domain" description="Beta-lactamase-related" evidence="3">
    <location>
        <begin position="38"/>
        <end position="339"/>
    </location>
</feature>
<keyword evidence="2" id="KW-0732">Signal</keyword>